<dbReference type="GO" id="GO:0005789">
    <property type="term" value="C:endoplasmic reticulum membrane"/>
    <property type="evidence" value="ECO:0007669"/>
    <property type="project" value="UniProtKB-SubCell"/>
</dbReference>
<evidence type="ECO:0000256" key="4">
    <source>
        <dbReference type="ARBA" id="ARBA00022692"/>
    </source>
</evidence>
<feature type="transmembrane region" description="Helical" evidence="14">
    <location>
        <begin position="625"/>
        <end position="646"/>
    </location>
</feature>
<dbReference type="AlphaFoldDB" id="A0A3P8EK81"/>
<keyword evidence="10" id="KW-1278">Translocase</keyword>
<accession>A0A3P8EK81</accession>
<evidence type="ECO:0000256" key="13">
    <source>
        <dbReference type="SAM" id="MobiDB-lite"/>
    </source>
</evidence>
<dbReference type="InterPro" id="IPR023298">
    <property type="entry name" value="ATPase_P-typ_TM_dom_sf"/>
</dbReference>
<evidence type="ECO:0000256" key="11">
    <source>
        <dbReference type="ARBA" id="ARBA00022989"/>
    </source>
</evidence>
<evidence type="ECO:0000256" key="8">
    <source>
        <dbReference type="ARBA" id="ARBA00022840"/>
    </source>
</evidence>
<dbReference type="GO" id="GO:0005524">
    <property type="term" value="F:ATP binding"/>
    <property type="evidence" value="ECO:0007669"/>
    <property type="project" value="UniProtKB-KW"/>
</dbReference>
<dbReference type="PROSITE" id="PS00154">
    <property type="entry name" value="ATPASE_E1_E2"/>
    <property type="match status" value="1"/>
</dbReference>
<comment type="similarity">
    <text evidence="2">Belongs to the cation transport ATPase (P-type) (TC 3.A.3) family. Type V subfamily.</text>
</comment>
<comment type="subcellular location">
    <subcellularLocation>
        <location evidence="1">Endoplasmic reticulum membrane</location>
        <topology evidence="1">Multi-pass membrane protein</topology>
    </subcellularLocation>
</comment>
<dbReference type="SUPFAM" id="SSF56784">
    <property type="entry name" value="HAD-like"/>
    <property type="match status" value="1"/>
</dbReference>
<evidence type="ECO:0000256" key="12">
    <source>
        <dbReference type="ARBA" id="ARBA00023136"/>
    </source>
</evidence>
<feature type="region of interest" description="Disordered" evidence="13">
    <location>
        <begin position="443"/>
        <end position="477"/>
    </location>
</feature>
<keyword evidence="12 14" id="KW-0472">Membrane</keyword>
<gene>
    <name evidence="15" type="ORF">SBAD_LOCUS5525</name>
</gene>
<dbReference type="PRINTS" id="PR00119">
    <property type="entry name" value="CATATPASE"/>
</dbReference>
<dbReference type="InterPro" id="IPR036412">
    <property type="entry name" value="HAD-like_sf"/>
</dbReference>
<reference evidence="15 16" key="1">
    <citation type="submission" date="2018-11" db="EMBL/GenBank/DDBJ databases">
        <authorList>
            <consortium name="Pathogen Informatics"/>
        </authorList>
    </citation>
    <scope>NUCLEOTIDE SEQUENCE [LARGE SCALE GENOMIC DNA]</scope>
</reference>
<keyword evidence="3" id="KW-0813">Transport</keyword>
<dbReference type="PANTHER" id="PTHR45630">
    <property type="entry name" value="CATION-TRANSPORTING ATPASE-RELATED"/>
    <property type="match status" value="1"/>
</dbReference>
<dbReference type="InterPro" id="IPR023214">
    <property type="entry name" value="HAD_sf"/>
</dbReference>
<dbReference type="GO" id="GO:0046872">
    <property type="term" value="F:metal ion binding"/>
    <property type="evidence" value="ECO:0007669"/>
    <property type="project" value="UniProtKB-KW"/>
</dbReference>
<feature type="transmembrane region" description="Helical" evidence="14">
    <location>
        <begin position="676"/>
        <end position="694"/>
    </location>
</feature>
<keyword evidence="16" id="KW-1185">Reference proteome</keyword>
<keyword evidence="8" id="KW-0067">ATP-binding</keyword>
<evidence type="ECO:0000256" key="9">
    <source>
        <dbReference type="ARBA" id="ARBA00022842"/>
    </source>
</evidence>
<dbReference type="FunFam" id="3.40.50.1000:FF:000056">
    <property type="entry name" value="Cation-transporting ATPase"/>
    <property type="match status" value="1"/>
</dbReference>
<keyword evidence="5" id="KW-0479">Metal-binding</keyword>
<keyword evidence="4 14" id="KW-0812">Transmembrane</keyword>
<dbReference type="SUPFAM" id="SSF81660">
    <property type="entry name" value="Metal cation-transporting ATPase, ATP-binding domain N"/>
    <property type="match status" value="1"/>
</dbReference>
<sequence>MTDFYVSYFVVIFLFIAAEDESRNRYKLFLECTLILTSVVPPELPIELSLAVNHSLLALQKLGIFCTEPFRIPFAGKVDICCFDKTGTLTSDNLIVEGVTAPNSGVEICPYPELPVETRRVLASCHSLVKMEDEVIGDPLEKACLAYAEWVLTRNDSVIPTKGNDLPLHIIHRYHFSSSLKRMSVIASYISNNSANVTYFAVTKGAPEILKSRFVEKPKNYDELFQKMSREGARVLALGYKELGVLTLQEVKKISRSEIESGLVFCGFLVMTCPLKSDSKRVMQEILCSNHKALIITGDNPLTAAHVAKELNFFDPTKTVLILNEPKNSIDDEWMWISVDRSVRIPLVPLQGSNYLVSSFELCVTGAALNVLLSVNRTFFDAILPHIKVFARTTPKQKELVINNLKLNGFVTLMCGDGTNDVGALKHADVGVALLSHPLPASKSKAATSEGRHRRHINASSDDRKRKDHIKSAGSHPHRINNAAAFQKIKNASSSLEPRVSETSKKLEKLLKEMEESEDVQVRLGDASVAAPFTSKYSSISSICHIIKQGRCTLVTTLQMFKILALNALILAYSQSVLYLDGVKFSDTQATVQGLLLAACFFFISRSKPLKSLAKQRPLSNIFNIYTLATISTQFLVHFFVLVYLVQQAHELDILHETEKVDLDAKFKPSLINTTVYVVSVILQTSTFAVNYHGRPFMESITENKGLLYSLALPSVMVGVLAAGLMPEMTVKFELVSLPAEVRDRFHLWSFVILVAMVFIVIPSAYQKFDRNQTDAI</sequence>
<dbReference type="SFLD" id="SFLDS00003">
    <property type="entry name" value="Haloacid_Dehalogenase"/>
    <property type="match status" value="1"/>
</dbReference>
<evidence type="ECO:0000256" key="14">
    <source>
        <dbReference type="SAM" id="Phobius"/>
    </source>
</evidence>
<evidence type="ECO:0000256" key="1">
    <source>
        <dbReference type="ARBA" id="ARBA00004477"/>
    </source>
</evidence>
<feature type="transmembrane region" description="Helical" evidence="14">
    <location>
        <begin position="706"/>
        <end position="726"/>
    </location>
</feature>
<evidence type="ECO:0000256" key="10">
    <source>
        <dbReference type="ARBA" id="ARBA00022967"/>
    </source>
</evidence>
<dbReference type="GO" id="GO:0006874">
    <property type="term" value="P:intracellular calcium ion homeostasis"/>
    <property type="evidence" value="ECO:0007669"/>
    <property type="project" value="TreeGrafter"/>
</dbReference>
<dbReference type="Gene3D" id="3.40.50.1000">
    <property type="entry name" value="HAD superfamily/HAD-like"/>
    <property type="match status" value="1"/>
</dbReference>
<dbReference type="InterPro" id="IPR018303">
    <property type="entry name" value="ATPase_P-typ_P_site"/>
</dbReference>
<dbReference type="InterPro" id="IPR023299">
    <property type="entry name" value="ATPase_P-typ_cyto_dom_N"/>
</dbReference>
<dbReference type="OrthoDB" id="48943at2759"/>
<dbReference type="PANTHER" id="PTHR45630:SF7">
    <property type="entry name" value="ENDOPLASMIC RETICULUM TRANSMEMBRANE HELIX TRANSLOCASE"/>
    <property type="match status" value="1"/>
</dbReference>
<dbReference type="EMBL" id="UZAM01009055">
    <property type="protein sequence ID" value="VDP07506.1"/>
    <property type="molecule type" value="Genomic_DNA"/>
</dbReference>
<proteinExistence type="inferred from homology"/>
<feature type="transmembrane region" description="Helical" evidence="14">
    <location>
        <begin position="746"/>
        <end position="766"/>
    </location>
</feature>
<dbReference type="Pfam" id="PF13246">
    <property type="entry name" value="Cation_ATPase"/>
    <property type="match status" value="1"/>
</dbReference>
<evidence type="ECO:0008006" key="17">
    <source>
        <dbReference type="Google" id="ProtNLM"/>
    </source>
</evidence>
<dbReference type="Gene3D" id="3.40.1110.10">
    <property type="entry name" value="Calcium-transporting ATPase, cytoplasmic domain N"/>
    <property type="match status" value="1"/>
</dbReference>
<keyword evidence="11 14" id="KW-1133">Transmembrane helix</keyword>
<keyword evidence="7" id="KW-0256">Endoplasmic reticulum</keyword>
<dbReference type="GO" id="GO:0015662">
    <property type="term" value="F:P-type ion transporter activity"/>
    <property type="evidence" value="ECO:0007669"/>
    <property type="project" value="TreeGrafter"/>
</dbReference>
<keyword evidence="9" id="KW-0460">Magnesium</keyword>
<dbReference type="InterPro" id="IPR006544">
    <property type="entry name" value="P-type_TPase_V"/>
</dbReference>
<dbReference type="SFLD" id="SFLDF00027">
    <property type="entry name" value="p-type_atpase"/>
    <property type="match status" value="1"/>
</dbReference>
<dbReference type="GO" id="GO:0019829">
    <property type="term" value="F:ATPase-coupled monoatomic cation transmembrane transporter activity"/>
    <property type="evidence" value="ECO:0007669"/>
    <property type="project" value="TreeGrafter"/>
</dbReference>
<evidence type="ECO:0000256" key="3">
    <source>
        <dbReference type="ARBA" id="ARBA00022448"/>
    </source>
</evidence>
<dbReference type="NCBIfam" id="TIGR01657">
    <property type="entry name" value="P-ATPase-V"/>
    <property type="match status" value="1"/>
</dbReference>
<feature type="transmembrane region" description="Helical" evidence="14">
    <location>
        <begin position="585"/>
        <end position="604"/>
    </location>
</feature>
<keyword evidence="6" id="KW-0547">Nucleotide-binding</keyword>
<evidence type="ECO:0000256" key="2">
    <source>
        <dbReference type="ARBA" id="ARBA00006000"/>
    </source>
</evidence>
<evidence type="ECO:0000256" key="5">
    <source>
        <dbReference type="ARBA" id="ARBA00022723"/>
    </source>
</evidence>
<dbReference type="SFLD" id="SFLDG00002">
    <property type="entry name" value="C1.7:_P-type_atpase_like"/>
    <property type="match status" value="1"/>
</dbReference>
<dbReference type="SUPFAM" id="SSF81665">
    <property type="entry name" value="Calcium ATPase, transmembrane domain M"/>
    <property type="match status" value="1"/>
</dbReference>
<protein>
    <recommendedName>
        <fullName evidence="17">Cation-transporting ATPase</fullName>
    </recommendedName>
</protein>
<dbReference type="Proteomes" id="UP000270296">
    <property type="component" value="Unassembled WGS sequence"/>
</dbReference>
<evidence type="ECO:0000313" key="15">
    <source>
        <dbReference type="EMBL" id="VDP07506.1"/>
    </source>
</evidence>
<name>A0A3P8EK81_9BILA</name>
<evidence type="ECO:0000256" key="6">
    <source>
        <dbReference type="ARBA" id="ARBA00022741"/>
    </source>
</evidence>
<dbReference type="InterPro" id="IPR044492">
    <property type="entry name" value="P_typ_ATPase_HD_dom"/>
</dbReference>
<organism evidence="15 16">
    <name type="scientific">Soboliphyme baturini</name>
    <dbReference type="NCBI Taxonomy" id="241478"/>
    <lineage>
        <taxon>Eukaryota</taxon>
        <taxon>Metazoa</taxon>
        <taxon>Ecdysozoa</taxon>
        <taxon>Nematoda</taxon>
        <taxon>Enoplea</taxon>
        <taxon>Dorylaimia</taxon>
        <taxon>Dioctophymatida</taxon>
        <taxon>Dioctophymatoidea</taxon>
        <taxon>Soboliphymatidae</taxon>
        <taxon>Soboliphyme</taxon>
    </lineage>
</organism>
<evidence type="ECO:0000256" key="7">
    <source>
        <dbReference type="ARBA" id="ARBA00022824"/>
    </source>
</evidence>
<evidence type="ECO:0000313" key="16">
    <source>
        <dbReference type="Proteomes" id="UP000270296"/>
    </source>
</evidence>